<accession>A0A6A5VWA8</accession>
<evidence type="ECO:0000313" key="2">
    <source>
        <dbReference type="Proteomes" id="UP000800036"/>
    </source>
</evidence>
<sequence length="171" mass="20441">MREHTSNDDMKSEIHEAFRLLSDLGRRSETTAYLYGFKYKTFHCPFCPTEVVLEFIPHSLYTDKLSKRHRKRQFVFSITRYVGMGHLLDLEELEWRALTTFYKHPGVEWSQLPQSARLQEQNVPREEWSCIDLTHMEPISVRFERTLSIRPGWKPFCDTPLRERPHFAHAD</sequence>
<protein>
    <submittedName>
        <fullName evidence="1">Uncharacterized protein</fullName>
    </submittedName>
</protein>
<organism evidence="1 2">
    <name type="scientific">Bimuria novae-zelandiae CBS 107.79</name>
    <dbReference type="NCBI Taxonomy" id="1447943"/>
    <lineage>
        <taxon>Eukaryota</taxon>
        <taxon>Fungi</taxon>
        <taxon>Dikarya</taxon>
        <taxon>Ascomycota</taxon>
        <taxon>Pezizomycotina</taxon>
        <taxon>Dothideomycetes</taxon>
        <taxon>Pleosporomycetidae</taxon>
        <taxon>Pleosporales</taxon>
        <taxon>Massarineae</taxon>
        <taxon>Didymosphaeriaceae</taxon>
        <taxon>Bimuria</taxon>
    </lineage>
</organism>
<dbReference type="EMBL" id="ML976663">
    <property type="protein sequence ID" value="KAF1977487.1"/>
    <property type="molecule type" value="Genomic_DNA"/>
</dbReference>
<dbReference type="Proteomes" id="UP000800036">
    <property type="component" value="Unassembled WGS sequence"/>
</dbReference>
<reference evidence="1" key="1">
    <citation type="journal article" date="2020" name="Stud. Mycol.">
        <title>101 Dothideomycetes genomes: a test case for predicting lifestyles and emergence of pathogens.</title>
        <authorList>
            <person name="Haridas S."/>
            <person name="Albert R."/>
            <person name="Binder M."/>
            <person name="Bloem J."/>
            <person name="Labutti K."/>
            <person name="Salamov A."/>
            <person name="Andreopoulos B."/>
            <person name="Baker S."/>
            <person name="Barry K."/>
            <person name="Bills G."/>
            <person name="Bluhm B."/>
            <person name="Cannon C."/>
            <person name="Castanera R."/>
            <person name="Culley D."/>
            <person name="Daum C."/>
            <person name="Ezra D."/>
            <person name="Gonzalez J."/>
            <person name="Henrissat B."/>
            <person name="Kuo A."/>
            <person name="Liang C."/>
            <person name="Lipzen A."/>
            <person name="Lutzoni F."/>
            <person name="Magnuson J."/>
            <person name="Mondo S."/>
            <person name="Nolan M."/>
            <person name="Ohm R."/>
            <person name="Pangilinan J."/>
            <person name="Park H.-J."/>
            <person name="Ramirez L."/>
            <person name="Alfaro M."/>
            <person name="Sun H."/>
            <person name="Tritt A."/>
            <person name="Yoshinaga Y."/>
            <person name="Zwiers L.-H."/>
            <person name="Turgeon B."/>
            <person name="Goodwin S."/>
            <person name="Spatafora J."/>
            <person name="Crous P."/>
            <person name="Grigoriev I."/>
        </authorList>
    </citation>
    <scope>NUCLEOTIDE SEQUENCE</scope>
    <source>
        <strain evidence="1">CBS 107.79</strain>
    </source>
</reference>
<dbReference type="AlphaFoldDB" id="A0A6A5VWA8"/>
<evidence type="ECO:0000313" key="1">
    <source>
        <dbReference type="EMBL" id="KAF1977487.1"/>
    </source>
</evidence>
<keyword evidence="2" id="KW-1185">Reference proteome</keyword>
<gene>
    <name evidence="1" type="ORF">BU23DRAFT_297875</name>
</gene>
<proteinExistence type="predicted"/>
<dbReference type="OrthoDB" id="3800215at2759"/>
<name>A0A6A5VWA8_9PLEO</name>